<dbReference type="Gene3D" id="1.10.220.150">
    <property type="entry name" value="Arf GTPase activating protein"/>
    <property type="match status" value="1"/>
</dbReference>
<dbReference type="InterPro" id="IPR027267">
    <property type="entry name" value="AH/BAR_dom_sf"/>
</dbReference>
<dbReference type="InterPro" id="IPR038508">
    <property type="entry name" value="ArfGAP_dom_sf"/>
</dbReference>
<dbReference type="SUPFAM" id="SSF48403">
    <property type="entry name" value="Ankyrin repeat"/>
    <property type="match status" value="1"/>
</dbReference>
<feature type="compositionally biased region" description="Basic and acidic residues" evidence="7">
    <location>
        <begin position="336"/>
        <end position="356"/>
    </location>
</feature>
<dbReference type="InterPro" id="IPR004148">
    <property type="entry name" value="BAR_dom"/>
</dbReference>
<gene>
    <name evidence="10" type="primary">LOC103520556</name>
</gene>
<dbReference type="Proteomes" id="UP000079169">
    <property type="component" value="Unplaced"/>
</dbReference>
<protein>
    <submittedName>
        <fullName evidence="10">Arf-GAP with coiled-coil, ANK repeat and PH domain-containing protein 2</fullName>
    </submittedName>
</protein>
<feature type="compositionally biased region" description="Basic and acidic residues" evidence="7">
    <location>
        <begin position="563"/>
        <end position="579"/>
    </location>
</feature>
<feature type="region of interest" description="Disordered" evidence="7">
    <location>
        <begin position="532"/>
        <end position="587"/>
    </location>
</feature>
<dbReference type="Pfam" id="PF01412">
    <property type="entry name" value="ArfGap"/>
    <property type="match status" value="1"/>
</dbReference>
<evidence type="ECO:0000256" key="5">
    <source>
        <dbReference type="PROSITE-ProRule" id="PRU00288"/>
    </source>
</evidence>
<dbReference type="PROSITE" id="PS50088">
    <property type="entry name" value="ANK_REPEAT"/>
    <property type="match status" value="1"/>
</dbReference>
<dbReference type="Pfam" id="PF16746">
    <property type="entry name" value="BAR_3"/>
    <property type="match status" value="1"/>
</dbReference>
<dbReference type="PROSITE" id="PS50297">
    <property type="entry name" value="ANK_REP_REGION"/>
    <property type="match status" value="1"/>
</dbReference>
<organism evidence="9 10">
    <name type="scientific">Diaphorina citri</name>
    <name type="common">Asian citrus psyllid</name>
    <dbReference type="NCBI Taxonomy" id="121845"/>
    <lineage>
        <taxon>Eukaryota</taxon>
        <taxon>Metazoa</taxon>
        <taxon>Ecdysozoa</taxon>
        <taxon>Arthropoda</taxon>
        <taxon>Hexapoda</taxon>
        <taxon>Insecta</taxon>
        <taxon>Pterygota</taxon>
        <taxon>Neoptera</taxon>
        <taxon>Paraneoptera</taxon>
        <taxon>Hemiptera</taxon>
        <taxon>Sternorrhyncha</taxon>
        <taxon>Psylloidea</taxon>
        <taxon>Psyllidae</taxon>
        <taxon>Diaphorininae</taxon>
        <taxon>Diaphorina</taxon>
    </lineage>
</organism>
<keyword evidence="6" id="KW-0175">Coiled coil</keyword>
<dbReference type="Gene3D" id="1.25.40.20">
    <property type="entry name" value="Ankyrin repeat-containing domain"/>
    <property type="match status" value="1"/>
</dbReference>
<name>A0A1S3DKS5_DIACI</name>
<dbReference type="InterPro" id="IPR037278">
    <property type="entry name" value="ARFGAP/RecO"/>
</dbReference>
<sequence length="822" mass="90461">TPGLYQHKPSLYFRSIIEEQEQSLENLEHRMEKVLKVCNAMIEAGKTYVANQSQFANTLWELNICFRDDRNTNVQLNKIIHTLQEMNKFQTILLDQATRTIVKNIHAFIKEDIKEVTESKHCFNKVSAELDLALQKHSAASKTKPLEIEDARNLLTATRKCFRHTALDHLHNNHFPNDIYLPAECSGVHRGLGVHFSKVRSLTLDSWEPSLIKVMAELGNAVINAVYLGNLPPGLSPISPTGDREAWIRRKYIERAYVKCLTAGPGGPEVSRGPTDAARASGLSLTEEKTPRPPKLVIRKWSVQKIRRRTRSVDKNAKLKHLSEVGSGTSLASGDVETRRERDEGIGSDSSGKEVKEDLEDDLKIAKTDLDLNCILESFKLADEPVGGGEVEEKSIGGVPLTEEKERKRAVFYVDNGQTDTSCDTDRKPITDTSTSKPSSDVKEKSMWYSPLEKSPLDTNSSSEGSSDATPSVRRSALYAIIKGKEKEEVREEDAKDLSDSSVYTTSSEKTATSGTTYFASCSDITNIRTQHLQVDKRKPSSSEGSSDATPSVRRSALYAIIKGKEKEETREEDAKDLSDSSVYTTSSEKTATSGTTYFASCSDILNIEVTGPDSSASSGTGEVYVFGDSLTIPSGDVPADPTLVLSSDDSSTESDTDVTVATDDVSDLSPELLLYRASTVHNLPVMCHALALGASKDWTNPNDDHRTYLHQAVIGNSVMACEYLILNGLKINCPDAQGKTPLYLATELGHTSQVCLLLKHKADQHIVDSSGVEPLTLAVEKANADIVTLLRLGRLNEEMKESNEHGTNDETFNDVVRDFLP</sequence>
<dbReference type="STRING" id="121845.A0A1S3DKS5"/>
<keyword evidence="3" id="KW-0862">Zinc</keyword>
<feature type="region of interest" description="Disordered" evidence="7">
    <location>
        <begin position="265"/>
        <end position="289"/>
    </location>
</feature>
<dbReference type="SUPFAM" id="SSF57863">
    <property type="entry name" value="ArfGap/RecO-like zinc finger"/>
    <property type="match status" value="1"/>
</dbReference>
<dbReference type="InterPro" id="IPR045258">
    <property type="entry name" value="ACAP1/2/3-like"/>
</dbReference>
<accession>A0A1S3DKS5</accession>
<dbReference type="SMART" id="SM00105">
    <property type="entry name" value="ArfGap"/>
    <property type="match status" value="1"/>
</dbReference>
<feature type="compositionally biased region" description="Polar residues" evidence="7">
    <location>
        <begin position="500"/>
        <end position="510"/>
    </location>
</feature>
<proteinExistence type="predicted"/>
<feature type="compositionally biased region" description="Polar residues" evidence="7">
    <location>
        <begin position="457"/>
        <end position="470"/>
    </location>
</feature>
<dbReference type="RefSeq" id="XP_008483878.3">
    <property type="nucleotide sequence ID" value="XM_008485656.3"/>
</dbReference>
<feature type="coiled-coil region" evidence="6">
    <location>
        <begin position="17"/>
        <end position="44"/>
    </location>
</feature>
<dbReference type="AlphaFoldDB" id="A0A1S3DKS5"/>
<feature type="region of interest" description="Disordered" evidence="7">
    <location>
        <begin position="417"/>
        <end position="472"/>
    </location>
</feature>
<feature type="non-terminal residue" evidence="10">
    <location>
        <position position="1"/>
    </location>
</feature>
<feature type="domain" description="Arf-GAP" evidence="8">
    <location>
        <begin position="149"/>
        <end position="265"/>
    </location>
</feature>
<feature type="region of interest" description="Disordered" evidence="7">
    <location>
        <begin position="487"/>
        <end position="510"/>
    </location>
</feature>
<keyword evidence="1" id="KW-0479">Metal-binding</keyword>
<evidence type="ECO:0000256" key="2">
    <source>
        <dbReference type="ARBA" id="ARBA00022771"/>
    </source>
</evidence>
<dbReference type="GO" id="GO:0005737">
    <property type="term" value="C:cytoplasm"/>
    <property type="evidence" value="ECO:0007669"/>
    <property type="project" value="InterPro"/>
</dbReference>
<dbReference type="PANTHER" id="PTHR23180">
    <property type="entry name" value="CENTAURIN/ARF"/>
    <property type="match status" value="1"/>
</dbReference>
<keyword evidence="2 5" id="KW-0863">Zinc-finger</keyword>
<dbReference type="SUPFAM" id="SSF103657">
    <property type="entry name" value="BAR/IMD domain-like"/>
    <property type="match status" value="1"/>
</dbReference>
<dbReference type="SMART" id="SM00248">
    <property type="entry name" value="ANK"/>
    <property type="match status" value="3"/>
</dbReference>
<evidence type="ECO:0000259" key="8">
    <source>
        <dbReference type="PROSITE" id="PS50115"/>
    </source>
</evidence>
<evidence type="ECO:0000313" key="10">
    <source>
        <dbReference type="RefSeq" id="XP_008483878.3"/>
    </source>
</evidence>
<evidence type="ECO:0000256" key="6">
    <source>
        <dbReference type="SAM" id="Coils"/>
    </source>
</evidence>
<dbReference type="PRINTS" id="PR00405">
    <property type="entry name" value="REVINTRACTNG"/>
</dbReference>
<dbReference type="Pfam" id="PF12796">
    <property type="entry name" value="Ank_2"/>
    <property type="match status" value="1"/>
</dbReference>
<evidence type="ECO:0000256" key="1">
    <source>
        <dbReference type="ARBA" id="ARBA00022723"/>
    </source>
</evidence>
<dbReference type="InterPro" id="IPR002110">
    <property type="entry name" value="Ankyrin_rpt"/>
</dbReference>
<dbReference type="KEGG" id="dci:103520556"/>
<dbReference type="PaxDb" id="121845-A0A1S3DKS5"/>
<dbReference type="GO" id="GO:0008270">
    <property type="term" value="F:zinc ion binding"/>
    <property type="evidence" value="ECO:0007669"/>
    <property type="project" value="UniProtKB-KW"/>
</dbReference>
<keyword evidence="4" id="KW-0040">ANK repeat</keyword>
<feature type="repeat" description="ANK" evidence="4">
    <location>
        <begin position="738"/>
        <end position="770"/>
    </location>
</feature>
<feature type="region of interest" description="Disordered" evidence="7">
    <location>
        <begin position="318"/>
        <end position="356"/>
    </location>
</feature>
<feature type="region of interest" description="Disordered" evidence="7">
    <location>
        <begin position="638"/>
        <end position="657"/>
    </location>
</feature>
<dbReference type="InterPro" id="IPR001164">
    <property type="entry name" value="ArfGAP_dom"/>
</dbReference>
<dbReference type="InterPro" id="IPR036770">
    <property type="entry name" value="Ankyrin_rpt-contain_sf"/>
</dbReference>
<dbReference type="GO" id="GO:0005096">
    <property type="term" value="F:GTPase activator activity"/>
    <property type="evidence" value="ECO:0007669"/>
    <property type="project" value="InterPro"/>
</dbReference>
<evidence type="ECO:0000256" key="7">
    <source>
        <dbReference type="SAM" id="MobiDB-lite"/>
    </source>
</evidence>
<reference evidence="10" key="1">
    <citation type="submission" date="2025-08" db="UniProtKB">
        <authorList>
            <consortium name="RefSeq"/>
        </authorList>
    </citation>
    <scope>IDENTIFICATION</scope>
</reference>
<feature type="compositionally biased region" description="Basic and acidic residues" evidence="7">
    <location>
        <begin position="487"/>
        <end position="499"/>
    </location>
</feature>
<dbReference type="PANTHER" id="PTHR23180:SF399">
    <property type="entry name" value="BLOWN FUSE, ISOFORM A-RELATED"/>
    <property type="match status" value="1"/>
</dbReference>
<evidence type="ECO:0000256" key="4">
    <source>
        <dbReference type="PROSITE-ProRule" id="PRU00023"/>
    </source>
</evidence>
<evidence type="ECO:0000313" key="9">
    <source>
        <dbReference type="Proteomes" id="UP000079169"/>
    </source>
</evidence>
<evidence type="ECO:0000256" key="3">
    <source>
        <dbReference type="ARBA" id="ARBA00022833"/>
    </source>
</evidence>
<dbReference type="PROSITE" id="PS50115">
    <property type="entry name" value="ARFGAP"/>
    <property type="match status" value="1"/>
</dbReference>
<dbReference type="GeneID" id="103520556"/>
<dbReference type="Gene3D" id="1.20.1270.60">
    <property type="entry name" value="Arfaptin homology (AH) domain/BAR domain"/>
    <property type="match status" value="1"/>
</dbReference>
<keyword evidence="9" id="KW-1185">Reference proteome</keyword>